<proteinExistence type="predicted"/>
<reference evidence="2" key="1">
    <citation type="submission" date="2015-08" db="EMBL/GenBank/DDBJ databases">
        <title>Genome sequencing project for genomic taxonomy and phylogenomics of Bacillus-like bacteria.</title>
        <authorList>
            <person name="Liu B."/>
            <person name="Wang J."/>
            <person name="Zhu Y."/>
            <person name="Liu G."/>
            <person name="Chen Q."/>
            <person name="Chen Z."/>
            <person name="Lan J."/>
            <person name="Che J."/>
            <person name="Ge C."/>
            <person name="Shi H."/>
            <person name="Pan Z."/>
            <person name="Liu X."/>
        </authorList>
    </citation>
    <scope>NUCLEOTIDE SEQUENCE [LARGE SCALE GENOMIC DNA]</scope>
    <source>
        <strain evidence="2">FJAT-22460</strain>
    </source>
</reference>
<protein>
    <submittedName>
        <fullName evidence="1">Phage portal protein</fullName>
    </submittedName>
</protein>
<organism evidence="1 2">
    <name type="scientific">Paenibacillus solani</name>
    <dbReference type="NCBI Taxonomy" id="1705565"/>
    <lineage>
        <taxon>Bacteria</taxon>
        <taxon>Bacillati</taxon>
        <taxon>Bacillota</taxon>
        <taxon>Bacilli</taxon>
        <taxon>Bacillales</taxon>
        <taxon>Paenibacillaceae</taxon>
        <taxon>Paenibacillus</taxon>
    </lineage>
</organism>
<dbReference type="PATRIC" id="fig|1705565.3.peg.5883"/>
<dbReference type="OrthoDB" id="1629754at2"/>
<dbReference type="Proteomes" id="UP000036932">
    <property type="component" value="Unassembled WGS sequence"/>
</dbReference>
<evidence type="ECO:0000313" key="1">
    <source>
        <dbReference type="EMBL" id="KOR82520.1"/>
    </source>
</evidence>
<keyword evidence="2" id="KW-1185">Reference proteome</keyword>
<dbReference type="InterPro" id="IPR018755">
    <property type="entry name" value="Phage_Mu_Gp48"/>
</dbReference>
<dbReference type="Pfam" id="PF10076">
    <property type="entry name" value="Phage_Mu_Gp48"/>
    <property type="match status" value="1"/>
</dbReference>
<accession>A0A0M1NKF8</accession>
<sequence length="181" mass="20315">MSKAEAWLGYLPSFYHDIREMKAIADAEGPELDKLTQELDDQLDQYYPETATWTLSRYEQDLNIPVNLSKPIEQRRSVIISKMRGSGKVSASMLKNVAQAYDRGSIEVSVQPSEYRVTIHFRDTFGIPPNLGDLKSAIEEIKPAHIAIDYALRYLTIAEVEGMTFDEISATTQDRLLGGGA</sequence>
<gene>
    <name evidence="1" type="ORF">AM231_19620</name>
</gene>
<evidence type="ECO:0000313" key="2">
    <source>
        <dbReference type="Proteomes" id="UP000036932"/>
    </source>
</evidence>
<dbReference type="AlphaFoldDB" id="A0A0M1NKF8"/>
<name>A0A0M1NKF8_9BACL</name>
<comment type="caution">
    <text evidence="1">The sequence shown here is derived from an EMBL/GenBank/DDBJ whole genome shotgun (WGS) entry which is preliminary data.</text>
</comment>
<dbReference type="RefSeq" id="WP_054404115.1">
    <property type="nucleotide sequence ID" value="NZ_LIUT01000003.1"/>
</dbReference>
<dbReference type="EMBL" id="LIUT01000003">
    <property type="protein sequence ID" value="KOR82520.1"/>
    <property type="molecule type" value="Genomic_DNA"/>
</dbReference>